<dbReference type="Pfam" id="PF03114">
    <property type="entry name" value="BAR"/>
    <property type="match status" value="1"/>
</dbReference>
<accession>A0A1Y2CXQ9</accession>
<name>A0A1Y2CXQ9_9FUNG</name>
<dbReference type="PANTHER" id="PTHR14167">
    <property type="entry name" value="SH3 DOMAIN-CONTAINING"/>
    <property type="match status" value="1"/>
</dbReference>
<dbReference type="Gene3D" id="2.30.30.40">
    <property type="entry name" value="SH3 Domains"/>
    <property type="match status" value="1"/>
</dbReference>
<feature type="region of interest" description="Disordered" evidence="4">
    <location>
        <begin position="16"/>
        <end position="37"/>
    </location>
</feature>
<dbReference type="PROSITE" id="PS50002">
    <property type="entry name" value="SH3"/>
    <property type="match status" value="1"/>
</dbReference>
<feature type="region of interest" description="Disordered" evidence="4">
    <location>
        <begin position="251"/>
        <end position="307"/>
    </location>
</feature>
<dbReference type="EMBL" id="MCGO01000004">
    <property type="protein sequence ID" value="ORY51818.1"/>
    <property type="molecule type" value="Genomic_DNA"/>
</dbReference>
<dbReference type="InterPro" id="IPR027267">
    <property type="entry name" value="AH/BAR_dom_sf"/>
</dbReference>
<dbReference type="InterPro" id="IPR050384">
    <property type="entry name" value="Endophilin_SH3RF"/>
</dbReference>
<feature type="domain" description="BAR" evidence="6">
    <location>
        <begin position="15"/>
        <end position="234"/>
    </location>
</feature>
<keyword evidence="8" id="KW-1185">Reference proteome</keyword>
<dbReference type="GO" id="GO:0005737">
    <property type="term" value="C:cytoplasm"/>
    <property type="evidence" value="ECO:0007669"/>
    <property type="project" value="InterPro"/>
</dbReference>
<dbReference type="Gene3D" id="1.20.1270.60">
    <property type="entry name" value="Arfaptin homology (AH) domain/BAR domain"/>
    <property type="match status" value="1"/>
</dbReference>
<evidence type="ECO:0000313" key="8">
    <source>
        <dbReference type="Proteomes" id="UP000193642"/>
    </source>
</evidence>
<organism evidence="7 8">
    <name type="scientific">Rhizoclosmatium globosum</name>
    <dbReference type="NCBI Taxonomy" id="329046"/>
    <lineage>
        <taxon>Eukaryota</taxon>
        <taxon>Fungi</taxon>
        <taxon>Fungi incertae sedis</taxon>
        <taxon>Chytridiomycota</taxon>
        <taxon>Chytridiomycota incertae sedis</taxon>
        <taxon>Chytridiomycetes</taxon>
        <taxon>Chytridiales</taxon>
        <taxon>Chytriomycetaceae</taxon>
        <taxon>Rhizoclosmatium</taxon>
    </lineage>
</organism>
<sequence>MNISKKLGQFKQWTGEKLGGAQKTETSEEFKNLEHATEQRKAEYEKLDLQLNSFVKSISRGEGKDKDRSPMEAFGSAMSTVGNTLEASAYTKALILVGDAHTDVATSQRTFVNIVKDGYLEEMNRQMADVKDYQRLKTKLENRRLDYDAKMNKVQKAKAANPALEEDVRVAQSKYEETLQDITARMISLNANEEDQLTELCRLVDAEVEFFQAGLERLMQVQKEFANIPRVRSGNNRAEYKRSISAASSLYDTHRDSTSHTPAFTPPLGSNASVGRLTRSNSGFNSGGGPPPLPNRDPTPSRSNSKQTRALYQFDAEGPGEMSIRKGDLINVIEEVDEGWWIGEMADGSGQRGMFPANYCEVVEAPAAPLPPYRPPSTYNAGVDASPRLAAGNVNASGGGRGYPAPVPSRASYIPSAPVPSRPQYEDPRSSSAGGAAGGTCYCGCAEFVENAFKPGQCRSCFHNKH</sequence>
<feature type="coiled-coil region" evidence="3">
    <location>
        <begin position="123"/>
        <end position="157"/>
    </location>
</feature>
<dbReference type="Pfam" id="PF00018">
    <property type="entry name" value="SH3_1"/>
    <property type="match status" value="1"/>
</dbReference>
<dbReference type="PANTHER" id="PTHR14167:SF116">
    <property type="entry name" value="CAP, ISOFORM AC"/>
    <property type="match status" value="1"/>
</dbReference>
<evidence type="ECO:0000259" key="5">
    <source>
        <dbReference type="PROSITE" id="PS50002"/>
    </source>
</evidence>
<keyword evidence="3" id="KW-0175">Coiled coil</keyword>
<protein>
    <submittedName>
        <fullName evidence="7">BAR-domain-containing protein</fullName>
    </submittedName>
</protein>
<dbReference type="SUPFAM" id="SSF50044">
    <property type="entry name" value="SH3-domain"/>
    <property type="match status" value="1"/>
</dbReference>
<evidence type="ECO:0000256" key="2">
    <source>
        <dbReference type="PROSITE-ProRule" id="PRU00192"/>
    </source>
</evidence>
<dbReference type="STRING" id="329046.A0A1Y2CXQ9"/>
<dbReference type="InterPro" id="IPR001452">
    <property type="entry name" value="SH3_domain"/>
</dbReference>
<feature type="compositionally biased region" description="Basic and acidic residues" evidence="4">
    <location>
        <begin position="25"/>
        <end position="37"/>
    </location>
</feature>
<evidence type="ECO:0000256" key="3">
    <source>
        <dbReference type="SAM" id="Coils"/>
    </source>
</evidence>
<dbReference type="AlphaFoldDB" id="A0A1Y2CXQ9"/>
<dbReference type="SUPFAM" id="SSF103657">
    <property type="entry name" value="BAR/IMD domain-like"/>
    <property type="match status" value="1"/>
</dbReference>
<dbReference type="PRINTS" id="PR00452">
    <property type="entry name" value="SH3DOMAIN"/>
</dbReference>
<dbReference type="InterPro" id="IPR004148">
    <property type="entry name" value="BAR_dom"/>
</dbReference>
<dbReference type="InterPro" id="IPR036028">
    <property type="entry name" value="SH3-like_dom_sf"/>
</dbReference>
<dbReference type="SMART" id="SM00326">
    <property type="entry name" value="SH3"/>
    <property type="match status" value="1"/>
</dbReference>
<dbReference type="OrthoDB" id="14167at2759"/>
<gene>
    <name evidence="7" type="ORF">BCR33DRAFT_712016</name>
</gene>
<keyword evidence="1 2" id="KW-0728">SH3 domain</keyword>
<evidence type="ECO:0000256" key="4">
    <source>
        <dbReference type="SAM" id="MobiDB-lite"/>
    </source>
</evidence>
<evidence type="ECO:0000256" key="1">
    <source>
        <dbReference type="ARBA" id="ARBA00022443"/>
    </source>
</evidence>
<feature type="region of interest" description="Disordered" evidence="4">
    <location>
        <begin position="397"/>
        <end position="433"/>
    </location>
</feature>
<dbReference type="Proteomes" id="UP000193642">
    <property type="component" value="Unassembled WGS sequence"/>
</dbReference>
<evidence type="ECO:0000313" key="7">
    <source>
        <dbReference type="EMBL" id="ORY51818.1"/>
    </source>
</evidence>
<evidence type="ECO:0000259" key="6">
    <source>
        <dbReference type="PROSITE" id="PS51021"/>
    </source>
</evidence>
<feature type="domain" description="SH3" evidence="5">
    <location>
        <begin position="303"/>
        <end position="365"/>
    </location>
</feature>
<proteinExistence type="predicted"/>
<reference evidence="7 8" key="1">
    <citation type="submission" date="2016-07" db="EMBL/GenBank/DDBJ databases">
        <title>Pervasive Adenine N6-methylation of Active Genes in Fungi.</title>
        <authorList>
            <consortium name="DOE Joint Genome Institute"/>
            <person name="Mondo S.J."/>
            <person name="Dannebaum R.O."/>
            <person name="Kuo R.C."/>
            <person name="Labutti K."/>
            <person name="Haridas S."/>
            <person name="Kuo A."/>
            <person name="Salamov A."/>
            <person name="Ahrendt S.R."/>
            <person name="Lipzen A."/>
            <person name="Sullivan W."/>
            <person name="Andreopoulos W.B."/>
            <person name="Clum A."/>
            <person name="Lindquist E."/>
            <person name="Daum C."/>
            <person name="Ramamoorthy G.K."/>
            <person name="Gryganskyi A."/>
            <person name="Culley D."/>
            <person name="Magnuson J.K."/>
            <person name="James T.Y."/>
            <person name="O'Malley M.A."/>
            <person name="Stajich J.E."/>
            <person name="Spatafora J.W."/>
            <person name="Visel A."/>
            <person name="Grigoriev I.V."/>
        </authorList>
    </citation>
    <scope>NUCLEOTIDE SEQUENCE [LARGE SCALE GENOMIC DNA]</scope>
    <source>
        <strain evidence="7 8">JEL800</strain>
    </source>
</reference>
<dbReference type="SMART" id="SM00721">
    <property type="entry name" value="BAR"/>
    <property type="match status" value="1"/>
</dbReference>
<dbReference type="PROSITE" id="PS51021">
    <property type="entry name" value="BAR"/>
    <property type="match status" value="1"/>
</dbReference>
<feature type="compositionally biased region" description="Polar residues" evidence="4">
    <location>
        <begin position="298"/>
        <end position="307"/>
    </location>
</feature>
<comment type="caution">
    <text evidence="7">The sequence shown here is derived from an EMBL/GenBank/DDBJ whole genome shotgun (WGS) entry which is preliminary data.</text>
</comment>